<organism evidence="1 2">
    <name type="scientific">Mesorhizobium japonicum (strain LMG 29417 / CECT 9101 / MAFF 303099)</name>
    <name type="common">Mesorhizobium loti (strain MAFF 303099)</name>
    <dbReference type="NCBI Taxonomy" id="266835"/>
    <lineage>
        <taxon>Bacteria</taxon>
        <taxon>Pseudomonadati</taxon>
        <taxon>Pseudomonadota</taxon>
        <taxon>Alphaproteobacteria</taxon>
        <taxon>Hyphomicrobiales</taxon>
        <taxon>Phyllobacteriaceae</taxon>
        <taxon>Mesorhizobium</taxon>
    </lineage>
</organism>
<proteinExistence type="predicted"/>
<evidence type="ECO:0000313" key="1">
    <source>
        <dbReference type="EMBL" id="BAB52983.1"/>
    </source>
</evidence>
<dbReference type="HOGENOM" id="CLU_1915405_0_0_5"/>
<evidence type="ECO:0000313" key="2">
    <source>
        <dbReference type="Proteomes" id="UP000000552"/>
    </source>
</evidence>
<dbReference type="AlphaFoldDB" id="Q988G7"/>
<dbReference type="KEGG" id="mlo:mlr6748"/>
<gene>
    <name evidence="1" type="ordered locus">mlr6748</name>
</gene>
<reference evidence="1 2" key="1">
    <citation type="journal article" date="2000" name="DNA Res.">
        <title>Complete genome structure of the nitrogen-fixing symbiotic bacterium Mesorhizobium loti.</title>
        <authorList>
            <person name="Kaneko T."/>
            <person name="Nakamura Y."/>
            <person name="Sato S."/>
            <person name="Asamizu E."/>
            <person name="Kato T."/>
            <person name="Sasamoto S."/>
            <person name="Watanabe A."/>
            <person name="Idesawa K."/>
            <person name="Ishikawa A."/>
            <person name="Kawashima K."/>
            <person name="Kimura T."/>
            <person name="Kishida Y."/>
            <person name="Kiyokawa C."/>
            <person name="Kohara M."/>
            <person name="Matsumoto M."/>
            <person name="Matsuno A."/>
            <person name="Mochizuki Y."/>
            <person name="Nakayama S."/>
            <person name="Nakazaki N."/>
            <person name="Shimpo S."/>
            <person name="Sugimoto M."/>
            <person name="Takeuchi C."/>
            <person name="Yamada M."/>
            <person name="Tabata S."/>
        </authorList>
    </citation>
    <scope>NUCLEOTIDE SEQUENCE [LARGE SCALE GENOMIC DNA]</scope>
    <source>
        <strain evidence="2">LMG 29417 / CECT 9101 / MAFF 303099</strain>
    </source>
</reference>
<dbReference type="Proteomes" id="UP000000552">
    <property type="component" value="Chromosome"/>
</dbReference>
<name>Q988G7_RHILO</name>
<sequence length="132" mass="14810">MMKLVGHLSSVMREACRPWICATLPMQPAAQSLRIALVEHFKHGGQHASDFFRDFLGANSRLDGVRRHLLGEFGGKGRIGLGIGWHIILHPFLQEFDAPSAHDGPMLVGAVRSIKVFHRSIFMYNQENVRPL</sequence>
<protein>
    <submittedName>
        <fullName evidence="1">Mlr6748 protein</fullName>
    </submittedName>
</protein>
<accession>Q988G7</accession>
<dbReference type="EMBL" id="BA000012">
    <property type="protein sequence ID" value="BAB52983.1"/>
    <property type="molecule type" value="Genomic_DNA"/>
</dbReference>